<dbReference type="CDD" id="cd08760">
    <property type="entry name" value="Cyt_b561_FRRS1_like"/>
    <property type="match status" value="1"/>
</dbReference>
<feature type="domain" description="DOMON" evidence="10">
    <location>
        <begin position="1"/>
        <end position="101"/>
    </location>
</feature>
<feature type="transmembrane region" description="Helical" evidence="9">
    <location>
        <begin position="172"/>
        <end position="192"/>
    </location>
</feature>
<evidence type="ECO:0008006" key="14">
    <source>
        <dbReference type="Google" id="ProtNLM"/>
    </source>
</evidence>
<feature type="transmembrane region" description="Helical" evidence="9">
    <location>
        <begin position="251"/>
        <end position="269"/>
    </location>
</feature>
<keyword evidence="2" id="KW-0813">Transport</keyword>
<evidence type="ECO:0000259" key="11">
    <source>
        <dbReference type="PROSITE" id="PS50939"/>
    </source>
</evidence>
<dbReference type="GO" id="GO:0016020">
    <property type="term" value="C:membrane"/>
    <property type="evidence" value="ECO:0007669"/>
    <property type="project" value="UniProtKB-SubCell"/>
</dbReference>
<evidence type="ECO:0000313" key="12">
    <source>
        <dbReference type="EMBL" id="KAG0591175.1"/>
    </source>
</evidence>
<keyword evidence="4" id="KW-0732">Signal</keyword>
<keyword evidence="8" id="KW-0479">Metal-binding</keyword>
<gene>
    <name evidence="12" type="ORF">KC19_1G155900</name>
</gene>
<evidence type="ECO:0000256" key="3">
    <source>
        <dbReference type="ARBA" id="ARBA00022692"/>
    </source>
</evidence>
<dbReference type="PANTHER" id="PTHR23130:SF171">
    <property type="entry name" value="OS01G0895300 PROTEIN"/>
    <property type="match status" value="1"/>
</dbReference>
<reference evidence="12" key="1">
    <citation type="submission" date="2020-06" db="EMBL/GenBank/DDBJ databases">
        <title>WGS assembly of Ceratodon purpureus strain R40.</title>
        <authorList>
            <person name="Carey S.B."/>
            <person name="Jenkins J."/>
            <person name="Shu S."/>
            <person name="Lovell J.T."/>
            <person name="Sreedasyam A."/>
            <person name="Maumus F."/>
            <person name="Tiley G.P."/>
            <person name="Fernandez-Pozo N."/>
            <person name="Barry K."/>
            <person name="Chen C."/>
            <person name="Wang M."/>
            <person name="Lipzen A."/>
            <person name="Daum C."/>
            <person name="Saski C.A."/>
            <person name="Payton A.C."/>
            <person name="Mcbreen J.C."/>
            <person name="Conrad R.E."/>
            <person name="Kollar L.M."/>
            <person name="Olsson S."/>
            <person name="Huttunen S."/>
            <person name="Landis J.B."/>
            <person name="Wickett N.J."/>
            <person name="Johnson M.G."/>
            <person name="Rensing S.A."/>
            <person name="Grimwood J."/>
            <person name="Schmutz J."/>
            <person name="Mcdaniel S.F."/>
        </authorList>
    </citation>
    <scope>NUCLEOTIDE SEQUENCE</scope>
    <source>
        <strain evidence="12">R40</strain>
    </source>
</reference>
<dbReference type="PROSITE" id="PS50836">
    <property type="entry name" value="DOMON"/>
    <property type="match status" value="1"/>
</dbReference>
<proteinExistence type="predicted"/>
<evidence type="ECO:0000256" key="8">
    <source>
        <dbReference type="PIRSR" id="PIRSR037471-1"/>
    </source>
</evidence>
<feature type="binding site" description="axial binding residue" evidence="8">
    <location>
        <position position="143"/>
    </location>
    <ligand>
        <name>heme b</name>
        <dbReference type="ChEBI" id="CHEBI:60344"/>
        <label>1</label>
    </ligand>
    <ligandPart>
        <name>Fe</name>
        <dbReference type="ChEBI" id="CHEBI:18248"/>
    </ligandPart>
</feature>
<keyword evidence="3 9" id="KW-0812">Transmembrane</keyword>
<evidence type="ECO:0000256" key="6">
    <source>
        <dbReference type="ARBA" id="ARBA00022989"/>
    </source>
</evidence>
<sequence>MVVSMPLSPNKWAGIGFSTDGQMVGSTALVTTLSSNGAPIIKVYSLNDRSQQGVVEDASKLTFVGGPPEGHYDQGRTVYISFQVDFTKSTAKANWFLMAFGSLYTDGSIDYHEQRNYFKASIVPGTVVGESAASKLEKKSKIHGSLQILGWGLLLPVGAMVARYARGFDPAWFYVHVTFQILGFACIIAGVATGIQLAKDFQPEHLQAHRGLGLFLFVLAILQVLAVAWRPKKDAKIRKYWNWYHGGVGRLALFLAVVNIFLGLSIGKAENDFKLGYIIILAIELLAFAILEVLLWLRWNRQPRGERSADQGVPGFQFGGSV</sequence>
<dbReference type="PIRSF" id="PIRSF037471">
    <property type="entry name" value="UCP037471"/>
    <property type="match status" value="1"/>
</dbReference>
<keyword evidence="5" id="KW-0249">Electron transport</keyword>
<feature type="binding site" description="axial binding residue" evidence="8">
    <location>
        <position position="209"/>
    </location>
    <ligand>
        <name>heme b</name>
        <dbReference type="ChEBI" id="CHEBI:60344"/>
        <label>1</label>
    </ligand>
    <ligandPart>
        <name>Fe</name>
        <dbReference type="ChEBI" id="CHEBI:18248"/>
    </ligandPart>
</feature>
<dbReference type="GO" id="GO:0046872">
    <property type="term" value="F:metal ion binding"/>
    <property type="evidence" value="ECO:0007669"/>
    <property type="project" value="UniProtKB-KW"/>
</dbReference>
<dbReference type="AlphaFoldDB" id="A0A8T0J6K7"/>
<dbReference type="Gene3D" id="1.20.120.1770">
    <property type="match status" value="1"/>
</dbReference>
<protein>
    <recommendedName>
        <fullName evidence="14">Cytochrome b561 and DOMON domain-containing protein</fullName>
    </recommendedName>
</protein>
<keyword evidence="6 9" id="KW-1133">Transmembrane helix</keyword>
<comment type="subcellular location">
    <subcellularLocation>
        <location evidence="1">Membrane</location>
    </subcellularLocation>
</comment>
<keyword evidence="7 9" id="KW-0472">Membrane</keyword>
<feature type="binding site" description="axial binding residue" evidence="8">
    <location>
        <position position="245"/>
    </location>
    <ligand>
        <name>heme b</name>
        <dbReference type="ChEBI" id="CHEBI:60344"/>
        <label>1</label>
    </ligand>
    <ligandPart>
        <name>Fe</name>
        <dbReference type="ChEBI" id="CHEBI:18248"/>
    </ligandPart>
</feature>
<evidence type="ECO:0000256" key="5">
    <source>
        <dbReference type="ARBA" id="ARBA00022982"/>
    </source>
</evidence>
<evidence type="ECO:0000256" key="2">
    <source>
        <dbReference type="ARBA" id="ARBA00022448"/>
    </source>
</evidence>
<dbReference type="InterPro" id="IPR006593">
    <property type="entry name" value="Cyt_b561/ferric_Rdtase_TM"/>
</dbReference>
<evidence type="ECO:0000313" key="13">
    <source>
        <dbReference type="Proteomes" id="UP000822688"/>
    </source>
</evidence>
<accession>A0A8T0J6K7</accession>
<evidence type="ECO:0000256" key="7">
    <source>
        <dbReference type="ARBA" id="ARBA00023136"/>
    </source>
</evidence>
<evidence type="ECO:0000256" key="9">
    <source>
        <dbReference type="SAM" id="Phobius"/>
    </source>
</evidence>
<name>A0A8T0J6K7_CERPU</name>
<dbReference type="SMART" id="SM00665">
    <property type="entry name" value="B561"/>
    <property type="match status" value="1"/>
</dbReference>
<feature type="transmembrane region" description="Helical" evidence="9">
    <location>
        <begin position="148"/>
        <end position="165"/>
    </location>
</feature>
<dbReference type="InterPro" id="IPR017214">
    <property type="entry name" value="UCP037471"/>
</dbReference>
<keyword evidence="13" id="KW-1185">Reference proteome</keyword>
<organism evidence="12 13">
    <name type="scientific">Ceratodon purpureus</name>
    <name type="common">Fire moss</name>
    <name type="synonym">Dicranum purpureum</name>
    <dbReference type="NCBI Taxonomy" id="3225"/>
    <lineage>
        <taxon>Eukaryota</taxon>
        <taxon>Viridiplantae</taxon>
        <taxon>Streptophyta</taxon>
        <taxon>Embryophyta</taxon>
        <taxon>Bryophyta</taxon>
        <taxon>Bryophytina</taxon>
        <taxon>Bryopsida</taxon>
        <taxon>Dicranidae</taxon>
        <taxon>Pseudoditrichales</taxon>
        <taxon>Ditrichaceae</taxon>
        <taxon>Ceratodon</taxon>
    </lineage>
</organism>
<dbReference type="Proteomes" id="UP000822688">
    <property type="component" value="Chromosome 1"/>
</dbReference>
<keyword evidence="8" id="KW-0408">Iron</keyword>
<dbReference type="Pfam" id="PF03188">
    <property type="entry name" value="Cytochrom_B561"/>
    <property type="match status" value="1"/>
</dbReference>
<feature type="binding site" description="axial binding residue" evidence="8">
    <location>
        <position position="176"/>
    </location>
    <ligand>
        <name>heme b</name>
        <dbReference type="ChEBI" id="CHEBI:60344"/>
        <label>1</label>
    </ligand>
    <ligandPart>
        <name>Fe</name>
        <dbReference type="ChEBI" id="CHEBI:18248"/>
    </ligandPart>
</feature>
<feature type="transmembrane region" description="Helical" evidence="9">
    <location>
        <begin position="275"/>
        <end position="297"/>
    </location>
</feature>
<dbReference type="PROSITE" id="PS50939">
    <property type="entry name" value="CYTOCHROME_B561"/>
    <property type="match status" value="1"/>
</dbReference>
<dbReference type="InterPro" id="IPR005018">
    <property type="entry name" value="DOMON_domain"/>
</dbReference>
<dbReference type="PANTHER" id="PTHR23130">
    <property type="entry name" value="CYTOCHROME B561 AND DOMON DOMAIN-CONTAINING PROTEIN"/>
    <property type="match status" value="1"/>
</dbReference>
<feature type="domain" description="Cytochrome b561" evidence="11">
    <location>
        <begin position="103"/>
        <end position="300"/>
    </location>
</feature>
<dbReference type="EMBL" id="CM026421">
    <property type="protein sequence ID" value="KAG0591175.1"/>
    <property type="molecule type" value="Genomic_DNA"/>
</dbReference>
<evidence type="ECO:0000256" key="1">
    <source>
        <dbReference type="ARBA" id="ARBA00004370"/>
    </source>
</evidence>
<evidence type="ECO:0000256" key="4">
    <source>
        <dbReference type="ARBA" id="ARBA00022729"/>
    </source>
</evidence>
<comment type="caution">
    <text evidence="12">The sequence shown here is derived from an EMBL/GenBank/DDBJ whole genome shotgun (WGS) entry which is preliminary data.</text>
</comment>
<feature type="transmembrane region" description="Helical" evidence="9">
    <location>
        <begin position="212"/>
        <end position="230"/>
    </location>
</feature>
<evidence type="ECO:0000259" key="10">
    <source>
        <dbReference type="PROSITE" id="PS50836"/>
    </source>
</evidence>